<reference evidence="1 2" key="1">
    <citation type="submission" date="2019-06" db="EMBL/GenBank/DDBJ databases">
        <title>Sequencing the genomes of 1000 actinobacteria strains.</title>
        <authorList>
            <person name="Klenk H.-P."/>
        </authorList>
    </citation>
    <scope>NUCLEOTIDE SEQUENCE [LARGE SCALE GENOMIC DNA]</scope>
    <source>
        <strain evidence="1 2">DSM 105492</strain>
    </source>
</reference>
<dbReference type="AlphaFoldDB" id="A0A543FIS3"/>
<dbReference type="Proteomes" id="UP000320235">
    <property type="component" value="Unassembled WGS sequence"/>
</dbReference>
<dbReference type="EMBL" id="VFPE01000001">
    <property type="protein sequence ID" value="TQM33767.1"/>
    <property type="molecule type" value="Genomic_DNA"/>
</dbReference>
<comment type="caution">
    <text evidence="1">The sequence shown here is derived from an EMBL/GenBank/DDBJ whole genome shotgun (WGS) entry which is preliminary data.</text>
</comment>
<proteinExistence type="predicted"/>
<gene>
    <name evidence="1" type="ORF">FB391_0050</name>
</gene>
<evidence type="ECO:0000313" key="1">
    <source>
        <dbReference type="EMBL" id="TQM33767.1"/>
    </source>
</evidence>
<keyword evidence="2" id="KW-1185">Reference proteome</keyword>
<evidence type="ECO:0000313" key="2">
    <source>
        <dbReference type="Proteomes" id="UP000320235"/>
    </source>
</evidence>
<accession>A0A543FIS3</accession>
<name>A0A543FIS3_9MICO</name>
<sequence length="266" mass="28270">MEQSDVRRLEKLSPTKIWAALRGDTADRLAVERAEADVAAIAVAGAQARLDSAIAHASRVRSERDDLSDAENTFREALAAYEVALRAAGGRDAAELTEIAAQLGVAAARQREIAEAVDALRATRAALNDALAKLDSAGGWSTYDTFFGGGFIADMVKHSNISEATEAFTAVNRALERLSTELADLGATAVDGVDISDTLAVFDVLFDNVLSDWIVMDRISAARANAEDLDDRLVLVAERLAAGAIETSTRIDSLLARREAILTALA</sequence>
<organism evidence="1 2">
    <name type="scientific">Microbacterium kyungheense</name>
    <dbReference type="NCBI Taxonomy" id="1263636"/>
    <lineage>
        <taxon>Bacteria</taxon>
        <taxon>Bacillati</taxon>
        <taxon>Actinomycetota</taxon>
        <taxon>Actinomycetes</taxon>
        <taxon>Micrococcales</taxon>
        <taxon>Microbacteriaceae</taxon>
        <taxon>Microbacterium</taxon>
    </lineage>
</organism>
<protein>
    <submittedName>
        <fullName evidence="1">Uncharacterized protein</fullName>
    </submittedName>
</protein>